<evidence type="ECO:0000256" key="4">
    <source>
        <dbReference type="ARBA" id="ARBA00023242"/>
    </source>
</evidence>
<proteinExistence type="predicted"/>
<reference evidence="5" key="2">
    <citation type="journal article" date="2024" name="Plant">
        <title>Genomic evolution and insights into agronomic trait innovations of Sesamum species.</title>
        <authorList>
            <person name="Miao H."/>
            <person name="Wang L."/>
            <person name="Qu L."/>
            <person name="Liu H."/>
            <person name="Sun Y."/>
            <person name="Le M."/>
            <person name="Wang Q."/>
            <person name="Wei S."/>
            <person name="Zheng Y."/>
            <person name="Lin W."/>
            <person name="Duan Y."/>
            <person name="Cao H."/>
            <person name="Xiong S."/>
            <person name="Wang X."/>
            <person name="Wei L."/>
            <person name="Li C."/>
            <person name="Ma Q."/>
            <person name="Ju M."/>
            <person name="Zhao R."/>
            <person name="Li G."/>
            <person name="Mu C."/>
            <person name="Tian Q."/>
            <person name="Mei H."/>
            <person name="Zhang T."/>
            <person name="Gao T."/>
            <person name="Zhang H."/>
        </authorList>
    </citation>
    <scope>NUCLEOTIDE SEQUENCE</scope>
    <source>
        <strain evidence="5">KEN1</strain>
    </source>
</reference>
<accession>A0AAW2Y266</accession>
<dbReference type="InterPro" id="IPR044660">
    <property type="entry name" value="IBH1-like"/>
</dbReference>
<evidence type="ECO:0000256" key="3">
    <source>
        <dbReference type="ARBA" id="ARBA00023163"/>
    </source>
</evidence>
<evidence type="ECO:0000313" key="5">
    <source>
        <dbReference type="EMBL" id="KAL0459788.1"/>
    </source>
</evidence>
<dbReference type="AlphaFoldDB" id="A0AAW2Y266"/>
<evidence type="ECO:0000256" key="2">
    <source>
        <dbReference type="ARBA" id="ARBA00023015"/>
    </source>
</evidence>
<keyword evidence="2" id="KW-0805">Transcription regulation</keyword>
<name>A0AAW2Y266_9LAMI</name>
<evidence type="ECO:0000256" key="1">
    <source>
        <dbReference type="ARBA" id="ARBA00004123"/>
    </source>
</evidence>
<dbReference type="EMBL" id="JACGWN010000002">
    <property type="protein sequence ID" value="KAL0459788.1"/>
    <property type="molecule type" value="Genomic_DNA"/>
</dbReference>
<dbReference type="GO" id="GO:0006355">
    <property type="term" value="P:regulation of DNA-templated transcription"/>
    <property type="evidence" value="ECO:0007669"/>
    <property type="project" value="InterPro"/>
</dbReference>
<protein>
    <submittedName>
        <fullName evidence="5">Transcription factor UPBEAT1</fullName>
    </submittedName>
</protein>
<dbReference type="GO" id="GO:0046983">
    <property type="term" value="F:protein dimerization activity"/>
    <property type="evidence" value="ECO:0007669"/>
    <property type="project" value="InterPro"/>
</dbReference>
<dbReference type="PANTHER" id="PTHR33124:SF39">
    <property type="entry name" value="TRANSCRIPTION FACTOR UPBEAT1"/>
    <property type="match status" value="1"/>
</dbReference>
<dbReference type="SUPFAM" id="SSF47459">
    <property type="entry name" value="HLH, helix-loop-helix DNA-binding domain"/>
    <property type="match status" value="1"/>
</dbReference>
<comment type="caution">
    <text evidence="5">The sequence shown here is derived from an EMBL/GenBank/DDBJ whole genome shotgun (WGS) entry which is preliminary data.</text>
</comment>
<dbReference type="CDD" id="cd11444">
    <property type="entry name" value="bHLH_AtIBH1_like"/>
    <property type="match status" value="1"/>
</dbReference>
<organism evidence="5">
    <name type="scientific">Sesamum latifolium</name>
    <dbReference type="NCBI Taxonomy" id="2727402"/>
    <lineage>
        <taxon>Eukaryota</taxon>
        <taxon>Viridiplantae</taxon>
        <taxon>Streptophyta</taxon>
        <taxon>Embryophyta</taxon>
        <taxon>Tracheophyta</taxon>
        <taxon>Spermatophyta</taxon>
        <taxon>Magnoliopsida</taxon>
        <taxon>eudicotyledons</taxon>
        <taxon>Gunneridae</taxon>
        <taxon>Pentapetalae</taxon>
        <taxon>asterids</taxon>
        <taxon>lamiids</taxon>
        <taxon>Lamiales</taxon>
        <taxon>Pedaliaceae</taxon>
        <taxon>Sesamum</taxon>
    </lineage>
</organism>
<dbReference type="InterPro" id="IPR044549">
    <property type="entry name" value="bHLH_AtIBH1-like"/>
</dbReference>
<dbReference type="InterPro" id="IPR036638">
    <property type="entry name" value="HLH_DNA-bd_sf"/>
</dbReference>
<sequence>MGMGGPANAQQLLSSLIKQNPDFWRKLSLERRRRRPPLIRHYYYYSSSSSSNGISSSRYYYGTTSIVMKRRARLDRCIIRPHRPNIIIHAGVERKLRILKKLIPNSETMGTESVLRETADYILALQMRVQVMKIMVDVLSSASHDDEDY</sequence>
<reference evidence="5" key="1">
    <citation type="submission" date="2020-06" db="EMBL/GenBank/DDBJ databases">
        <authorList>
            <person name="Li T."/>
            <person name="Hu X."/>
            <person name="Zhang T."/>
            <person name="Song X."/>
            <person name="Zhang H."/>
            <person name="Dai N."/>
            <person name="Sheng W."/>
            <person name="Hou X."/>
            <person name="Wei L."/>
        </authorList>
    </citation>
    <scope>NUCLEOTIDE SEQUENCE</scope>
    <source>
        <strain evidence="5">KEN1</strain>
        <tissue evidence="5">Leaf</tissue>
    </source>
</reference>
<dbReference type="GO" id="GO:0000976">
    <property type="term" value="F:transcription cis-regulatory region binding"/>
    <property type="evidence" value="ECO:0007669"/>
    <property type="project" value="UniProtKB-ARBA"/>
</dbReference>
<dbReference type="PANTHER" id="PTHR33124">
    <property type="entry name" value="TRANSCRIPTION FACTOR IBH1-LIKE 1"/>
    <property type="match status" value="1"/>
</dbReference>
<keyword evidence="4" id="KW-0539">Nucleus</keyword>
<keyword evidence="3" id="KW-0804">Transcription</keyword>
<comment type="subcellular location">
    <subcellularLocation>
        <location evidence="1">Nucleus</location>
    </subcellularLocation>
</comment>
<dbReference type="GO" id="GO:0005634">
    <property type="term" value="C:nucleus"/>
    <property type="evidence" value="ECO:0007669"/>
    <property type="project" value="UniProtKB-SubCell"/>
</dbReference>
<gene>
    <name evidence="5" type="ORF">Slati_0606000</name>
</gene>